<dbReference type="Pfam" id="PF08282">
    <property type="entry name" value="Hydrolase_3"/>
    <property type="match status" value="1"/>
</dbReference>
<protein>
    <recommendedName>
        <fullName evidence="3">Hydrolase</fullName>
    </recommendedName>
</protein>
<dbReference type="AlphaFoldDB" id="A0A120JTD5"/>
<name>A0A120JTD5_9FIRM</name>
<dbReference type="SUPFAM" id="SSF56784">
    <property type="entry name" value="HAD-like"/>
    <property type="match status" value="1"/>
</dbReference>
<dbReference type="EMBL" id="CP013213">
    <property type="protein sequence ID" value="AMC92490.1"/>
    <property type="molecule type" value="Genomic_DNA"/>
</dbReference>
<dbReference type="GO" id="GO:0000287">
    <property type="term" value="F:magnesium ion binding"/>
    <property type="evidence" value="ECO:0007669"/>
    <property type="project" value="TreeGrafter"/>
</dbReference>
<dbReference type="NCBIfam" id="TIGR01484">
    <property type="entry name" value="HAD-SF-IIB"/>
    <property type="match status" value="1"/>
</dbReference>
<reference evidence="1 2" key="1">
    <citation type="submission" date="2015-10" db="EMBL/GenBank/DDBJ databases">
        <title>Erysipelothrix larvae sp. LV19 isolated from the larval gut of the rhinoceros beetle, Trypoxylus dichotomus.</title>
        <authorList>
            <person name="Lim S."/>
            <person name="Kim B.-C."/>
        </authorList>
    </citation>
    <scope>NUCLEOTIDE SEQUENCE [LARGE SCALE GENOMIC DNA]</scope>
    <source>
        <strain evidence="1 2">LV19</strain>
    </source>
</reference>
<dbReference type="Gene3D" id="3.40.50.1000">
    <property type="entry name" value="HAD superfamily/HAD-like"/>
    <property type="match status" value="1"/>
</dbReference>
<dbReference type="InterPro" id="IPR000150">
    <property type="entry name" value="Cof"/>
</dbReference>
<dbReference type="PANTHER" id="PTHR10000">
    <property type="entry name" value="PHOSPHOSERINE PHOSPHATASE"/>
    <property type="match status" value="1"/>
</dbReference>
<dbReference type="RefSeq" id="WP_067629767.1">
    <property type="nucleotide sequence ID" value="NZ_CP013213.1"/>
</dbReference>
<proteinExistence type="predicted"/>
<dbReference type="PANTHER" id="PTHR10000:SF8">
    <property type="entry name" value="HAD SUPERFAMILY HYDROLASE-LIKE, TYPE 3"/>
    <property type="match status" value="1"/>
</dbReference>
<dbReference type="Proteomes" id="UP000063781">
    <property type="component" value="Chromosome"/>
</dbReference>
<sequence length="286" mass="32592">MKVKMVASDIDGTIINEQGKAGIRTRNVVKKLKEHGIEFVIATGRSFEGAYDVCQQLDMQDEEMGIICVNGLETYDVPSLKVKRFEGMTFDECTMLEEITQSFYMGIMYCFSDAMYFQMDDLSYRDYMISIGDDNKHFFNRKLDMVFINSLEEIRDKFLIEPLQKIALLQNPDYMDLVVDRIRNKIPEGYNVLRVGHGWTEIMNASVDKAIALKEYAARFGIDTSEIMAFGDSENDLGMLNMVGYPVAMSNSMEAIKQIPNIEFTQSNNEQGVALRLEKLLESLGS</sequence>
<dbReference type="InterPro" id="IPR023214">
    <property type="entry name" value="HAD_sf"/>
</dbReference>
<accession>A0A120JTD5</accession>
<dbReference type="GO" id="GO:0005829">
    <property type="term" value="C:cytosol"/>
    <property type="evidence" value="ECO:0007669"/>
    <property type="project" value="TreeGrafter"/>
</dbReference>
<evidence type="ECO:0008006" key="3">
    <source>
        <dbReference type="Google" id="ProtNLM"/>
    </source>
</evidence>
<dbReference type="Gene3D" id="3.30.1240.10">
    <property type="match status" value="1"/>
</dbReference>
<dbReference type="PROSITE" id="PS01229">
    <property type="entry name" value="COF_2"/>
    <property type="match status" value="1"/>
</dbReference>
<evidence type="ECO:0000313" key="1">
    <source>
        <dbReference type="EMBL" id="AMC92490.1"/>
    </source>
</evidence>
<dbReference type="InterPro" id="IPR006379">
    <property type="entry name" value="HAD-SF_hydro_IIB"/>
</dbReference>
<dbReference type="NCBIfam" id="TIGR00099">
    <property type="entry name" value="Cof-subfamily"/>
    <property type="match status" value="1"/>
</dbReference>
<dbReference type="KEGG" id="erl:AOC36_00315"/>
<dbReference type="SFLD" id="SFLDS00003">
    <property type="entry name" value="Haloacid_Dehalogenase"/>
    <property type="match status" value="1"/>
</dbReference>
<dbReference type="SFLD" id="SFLDG01140">
    <property type="entry name" value="C2.B:_Phosphomannomutase_and_P"/>
    <property type="match status" value="1"/>
</dbReference>
<keyword evidence="2" id="KW-1185">Reference proteome</keyword>
<dbReference type="OrthoDB" id="9810101at2"/>
<evidence type="ECO:0000313" key="2">
    <source>
        <dbReference type="Proteomes" id="UP000063781"/>
    </source>
</evidence>
<dbReference type="STRING" id="1514105.AOC36_00315"/>
<dbReference type="GO" id="GO:0016791">
    <property type="term" value="F:phosphatase activity"/>
    <property type="evidence" value="ECO:0007669"/>
    <property type="project" value="TreeGrafter"/>
</dbReference>
<dbReference type="InterPro" id="IPR036412">
    <property type="entry name" value="HAD-like_sf"/>
</dbReference>
<organism evidence="1 2">
    <name type="scientific">Erysipelothrix larvae</name>
    <dbReference type="NCBI Taxonomy" id="1514105"/>
    <lineage>
        <taxon>Bacteria</taxon>
        <taxon>Bacillati</taxon>
        <taxon>Bacillota</taxon>
        <taxon>Erysipelotrichia</taxon>
        <taxon>Erysipelotrichales</taxon>
        <taxon>Erysipelotrichaceae</taxon>
        <taxon>Erysipelothrix</taxon>
    </lineage>
</organism>
<gene>
    <name evidence="1" type="ORF">AOC36_00315</name>
</gene>